<sequence length="50" mass="5338">MVAEAFAFGDVGEDDDAQLDLFVFHCILDFGAVHVVQVQTEVGVVGAEAR</sequence>
<gene>
    <name evidence="1" type="ORF">SDC9_208796</name>
</gene>
<accession>A0A645JD14</accession>
<protein>
    <submittedName>
        <fullName evidence="1">Uncharacterized protein</fullName>
    </submittedName>
</protein>
<organism evidence="1">
    <name type="scientific">bioreactor metagenome</name>
    <dbReference type="NCBI Taxonomy" id="1076179"/>
    <lineage>
        <taxon>unclassified sequences</taxon>
        <taxon>metagenomes</taxon>
        <taxon>ecological metagenomes</taxon>
    </lineage>
</organism>
<evidence type="ECO:0000313" key="1">
    <source>
        <dbReference type="EMBL" id="MPN61062.1"/>
    </source>
</evidence>
<comment type="caution">
    <text evidence="1">The sequence shown here is derived from an EMBL/GenBank/DDBJ whole genome shotgun (WGS) entry which is preliminary data.</text>
</comment>
<dbReference type="EMBL" id="VSSQ01137156">
    <property type="protein sequence ID" value="MPN61062.1"/>
    <property type="molecule type" value="Genomic_DNA"/>
</dbReference>
<reference evidence="1" key="1">
    <citation type="submission" date="2019-08" db="EMBL/GenBank/DDBJ databases">
        <authorList>
            <person name="Kucharzyk K."/>
            <person name="Murdoch R.W."/>
            <person name="Higgins S."/>
            <person name="Loffler F."/>
        </authorList>
    </citation>
    <scope>NUCLEOTIDE SEQUENCE</scope>
</reference>
<dbReference type="AlphaFoldDB" id="A0A645JD14"/>
<name>A0A645JD14_9ZZZZ</name>
<proteinExistence type="predicted"/>